<organism evidence="2 3">
    <name type="scientific">Sphingomonas oleivorans</name>
    <dbReference type="NCBI Taxonomy" id="1735121"/>
    <lineage>
        <taxon>Bacteria</taxon>
        <taxon>Pseudomonadati</taxon>
        <taxon>Pseudomonadota</taxon>
        <taxon>Alphaproteobacteria</taxon>
        <taxon>Sphingomonadales</taxon>
        <taxon>Sphingomonadaceae</taxon>
        <taxon>Sphingomonas</taxon>
    </lineage>
</organism>
<keyword evidence="3" id="KW-1185">Reference proteome</keyword>
<evidence type="ECO:0000256" key="1">
    <source>
        <dbReference type="SAM" id="MobiDB-lite"/>
    </source>
</evidence>
<evidence type="ECO:0000313" key="3">
    <source>
        <dbReference type="Proteomes" id="UP000244162"/>
    </source>
</evidence>
<sequence>MMSDLPGEMTKQILSAPPHTIRSTRYSLTALGRSMRSSDRPPTGSSSLEKASGWMRVPLPAAGITPHISSSCR</sequence>
<accession>A0A2T5G245</accession>
<proteinExistence type="predicted"/>
<name>A0A2T5G245_9SPHN</name>
<evidence type="ECO:0000313" key="2">
    <source>
        <dbReference type="EMBL" id="PTQ13215.1"/>
    </source>
</evidence>
<dbReference type="AlphaFoldDB" id="A0A2T5G245"/>
<gene>
    <name evidence="2" type="ORF">CLG96_03585</name>
</gene>
<dbReference type="Proteomes" id="UP000244162">
    <property type="component" value="Unassembled WGS sequence"/>
</dbReference>
<protein>
    <submittedName>
        <fullName evidence="2">Uncharacterized protein</fullName>
    </submittedName>
</protein>
<feature type="region of interest" description="Disordered" evidence="1">
    <location>
        <begin position="31"/>
        <end position="52"/>
    </location>
</feature>
<dbReference type="EMBL" id="NWBU01000004">
    <property type="protein sequence ID" value="PTQ13215.1"/>
    <property type="molecule type" value="Genomic_DNA"/>
</dbReference>
<comment type="caution">
    <text evidence="2">The sequence shown here is derived from an EMBL/GenBank/DDBJ whole genome shotgun (WGS) entry which is preliminary data.</text>
</comment>
<reference evidence="2 3" key="1">
    <citation type="submission" date="2017-09" db="EMBL/GenBank/DDBJ databases">
        <title>Sphingomonas panjinensis sp.nov., isolated from oil-contaminated soil.</title>
        <authorList>
            <person name="Wang L."/>
            <person name="Chen L."/>
        </authorList>
    </citation>
    <scope>NUCLEOTIDE SEQUENCE [LARGE SCALE GENOMIC DNA]</scope>
    <source>
        <strain evidence="2 3">FW-11</strain>
    </source>
</reference>